<organism evidence="1 2">
    <name type="scientific">Rhizobium mongolense</name>
    <dbReference type="NCBI Taxonomy" id="57676"/>
    <lineage>
        <taxon>Bacteria</taxon>
        <taxon>Pseudomonadati</taxon>
        <taxon>Pseudomonadota</taxon>
        <taxon>Alphaproteobacteria</taxon>
        <taxon>Hyphomicrobiales</taxon>
        <taxon>Rhizobiaceae</taxon>
        <taxon>Rhizobium/Agrobacterium group</taxon>
        <taxon>Rhizobium</taxon>
    </lineage>
</organism>
<reference evidence="1 2" key="1">
    <citation type="submission" date="2020-08" db="EMBL/GenBank/DDBJ databases">
        <title>Genomic Encyclopedia of Type Strains, Phase IV (KMG-V): Genome sequencing to study the core and pangenomes of soil and plant-associated prokaryotes.</title>
        <authorList>
            <person name="Whitman W."/>
        </authorList>
    </citation>
    <scope>NUCLEOTIDE SEQUENCE [LARGE SCALE GENOMIC DNA]</scope>
    <source>
        <strain evidence="1 2">SEMIA 402</strain>
    </source>
</reference>
<dbReference type="EMBL" id="JACIGM010000014">
    <property type="protein sequence ID" value="MBB4277666.1"/>
    <property type="molecule type" value="Genomic_DNA"/>
</dbReference>
<name>A0A7W6RT87_9HYPH</name>
<gene>
    <name evidence="1" type="ORF">GGE12_005475</name>
</gene>
<evidence type="ECO:0000313" key="1">
    <source>
        <dbReference type="EMBL" id="MBB4277666.1"/>
    </source>
</evidence>
<comment type="caution">
    <text evidence="1">The sequence shown here is derived from an EMBL/GenBank/DDBJ whole genome shotgun (WGS) entry which is preliminary data.</text>
</comment>
<accession>A0A7W6RT87</accession>
<sequence>MKKLDLDGFDRPVPLVCDVDGTLINKRLSENFFEALVHSAQRLLCTIPSQFMDRMLRLSIEWCLRHGQTI</sequence>
<evidence type="ECO:0000313" key="2">
    <source>
        <dbReference type="Proteomes" id="UP000533641"/>
    </source>
</evidence>
<dbReference type="AlphaFoldDB" id="A0A7W6RT87"/>
<protein>
    <submittedName>
        <fullName evidence="1">Uncharacterized protein</fullName>
    </submittedName>
</protein>
<dbReference type="Proteomes" id="UP000533641">
    <property type="component" value="Unassembled WGS sequence"/>
</dbReference>
<dbReference type="RefSeq" id="WP_183928333.1">
    <property type="nucleotide sequence ID" value="NZ_JACIGM010000014.1"/>
</dbReference>
<proteinExistence type="predicted"/>